<feature type="region of interest" description="Disordered" evidence="1">
    <location>
        <begin position="1"/>
        <end position="56"/>
    </location>
</feature>
<dbReference type="EMBL" id="CAGI01000060">
    <property type="protein sequence ID" value="CCF48004.1"/>
    <property type="molecule type" value="Genomic_DNA"/>
</dbReference>
<keyword evidence="3" id="KW-1185">Reference proteome</keyword>
<name>I2FM61_USTHO</name>
<proteinExistence type="predicted"/>
<comment type="caution">
    <text evidence="2">The sequence shown here is derived from an EMBL/GenBank/DDBJ whole genome shotgun (WGS) entry which is preliminary data.</text>
</comment>
<dbReference type="HOGENOM" id="CLU_138742_0_0_1"/>
<evidence type="ECO:0000313" key="2">
    <source>
        <dbReference type="EMBL" id="CCF48004.1"/>
    </source>
</evidence>
<feature type="non-terminal residue" evidence="2">
    <location>
        <position position="120"/>
    </location>
</feature>
<evidence type="ECO:0000313" key="3">
    <source>
        <dbReference type="Proteomes" id="UP000006174"/>
    </source>
</evidence>
<dbReference type="AlphaFoldDB" id="I2FM61"/>
<protein>
    <submittedName>
        <fullName evidence="2">Uncharacterized protein</fullName>
    </submittedName>
</protein>
<evidence type="ECO:0000256" key="1">
    <source>
        <dbReference type="SAM" id="MobiDB-lite"/>
    </source>
</evidence>
<organism evidence="2 3">
    <name type="scientific">Ustilago hordei</name>
    <name type="common">Barley covered smut fungus</name>
    <dbReference type="NCBI Taxonomy" id="120017"/>
    <lineage>
        <taxon>Eukaryota</taxon>
        <taxon>Fungi</taxon>
        <taxon>Dikarya</taxon>
        <taxon>Basidiomycota</taxon>
        <taxon>Ustilaginomycotina</taxon>
        <taxon>Ustilaginomycetes</taxon>
        <taxon>Ustilaginales</taxon>
        <taxon>Ustilaginaceae</taxon>
        <taxon>Ustilago</taxon>
    </lineage>
</organism>
<dbReference type="Proteomes" id="UP000006174">
    <property type="component" value="Unassembled WGS sequence"/>
</dbReference>
<sequence length="120" mass="13583">MAGEGDHQAGEATKKTKGGRKGKVAQQVRIDDEATNSNENKFNEAEEESDSDNDNKQYDYHTLAKIMEVVPKLMLQNYYSWSTLIKATLRVVPHATQHLEGTYDSDHPKWNRTFDNILAG</sequence>
<feature type="compositionally biased region" description="Basic and acidic residues" evidence="1">
    <location>
        <begin position="1"/>
        <end position="14"/>
    </location>
</feature>
<gene>
    <name evidence="2" type="ORF">UHOR_12520</name>
</gene>
<accession>I2FM61</accession>
<reference evidence="2 3" key="1">
    <citation type="journal article" date="2012" name="Plant Cell">
        <title>Genome comparison of barley and maize smut fungi reveals targeted loss of RNA silencing components and species-specific presence of transposable elements.</title>
        <authorList>
            <person name="Laurie J.D."/>
            <person name="Ali S."/>
            <person name="Linning R."/>
            <person name="Mannhaupt G."/>
            <person name="Wong P."/>
            <person name="Gueldener U."/>
            <person name="Muensterkoetter M."/>
            <person name="Moore R."/>
            <person name="Kahmann R."/>
            <person name="Bakkeren G."/>
            <person name="Schirawski J."/>
        </authorList>
    </citation>
    <scope>NUCLEOTIDE SEQUENCE [LARGE SCALE GENOMIC DNA]</scope>
    <source>
        <strain evidence="3">Uh4875-4</strain>
    </source>
</reference>